<dbReference type="CDD" id="cd03219">
    <property type="entry name" value="ABC_Mj1267_LivG_branched"/>
    <property type="match status" value="1"/>
</dbReference>
<evidence type="ECO:0000256" key="4">
    <source>
        <dbReference type="ARBA" id="ARBA00022692"/>
    </source>
</evidence>
<keyword evidence="3" id="KW-1003">Cell membrane</keyword>
<name>A0ABZ1IDR9_9PSEU</name>
<evidence type="ECO:0000256" key="3">
    <source>
        <dbReference type="ARBA" id="ARBA00022475"/>
    </source>
</evidence>
<evidence type="ECO:0000313" key="11">
    <source>
        <dbReference type="EMBL" id="WSE32229.1"/>
    </source>
</evidence>
<dbReference type="InterPro" id="IPR001851">
    <property type="entry name" value="ABC_transp_permease"/>
</dbReference>
<dbReference type="SMART" id="SM00382">
    <property type="entry name" value="AAA"/>
    <property type="match status" value="1"/>
</dbReference>
<keyword evidence="5" id="KW-0547">Nucleotide-binding</keyword>
<keyword evidence="2" id="KW-0813">Transport</keyword>
<feature type="transmembrane region" description="Helical" evidence="9">
    <location>
        <begin position="169"/>
        <end position="189"/>
    </location>
</feature>
<dbReference type="InterPro" id="IPR043428">
    <property type="entry name" value="LivM-like"/>
</dbReference>
<evidence type="ECO:0000256" key="9">
    <source>
        <dbReference type="SAM" id="Phobius"/>
    </source>
</evidence>
<dbReference type="Pfam" id="PF00005">
    <property type="entry name" value="ABC_tran"/>
    <property type="match status" value="1"/>
</dbReference>
<dbReference type="InterPro" id="IPR027417">
    <property type="entry name" value="P-loop_NTPase"/>
</dbReference>
<dbReference type="GO" id="GO:0005524">
    <property type="term" value="F:ATP binding"/>
    <property type="evidence" value="ECO:0007669"/>
    <property type="project" value="UniProtKB-KW"/>
</dbReference>
<sequence>MVASGTSRSSAGVVRRLPRWPVALAVGVLALAAPWLGFGSDVLRQVVLVAILALVISGLNLSWGYAGELALGQVAMYAVGAYVGAVLTMHDVDLALALPASAAAAVVVGVVSGAPGIRLGGWGLAMSSFFLVLLVPDAAEIFEQETGGLNGLSGIPQAKLFGAELGETGFYLLVIGCLVVWLAVMRNIVTSRQGGLLRVLRQSGVLAASLGIGVSSAKLKAYALGAIPAGVAGCLFALLDGFIAPDYFGLTLMIAIIAGSVLGGSESVYGCVVGAALLQLGPMQVTAFEKYALVAFGAFLVVGGVFFSGGITGLISRGVRLLARRRSTAAAADRRPATPSEMDPIPGELLEVRALVKDFGGSRAVDDLSLIAPAGEVTGLIGANGSGKTTLLNIISGFYTPTSGAVAIGGSELAGSGPHQRARRGVARTFQTPLIPGSSTVAEVVASARLRRHRCGLVATILRLPAYWRARRDDRAASTRALGVLGIEHLADEPASSLALGTRRLVEVARALAAEPAVLLLDEPASGLDEQEVSDLAGVIGRLRDAGATVLLVEHNFALMCAVSDRIYVLESGRLIAEGTPAEVQHDPAVIESYLGQLADGTSETGPEALEAAVSGNRVDSSPGVGNE</sequence>
<keyword evidence="4 9" id="KW-0812">Transmembrane</keyword>
<feature type="transmembrane region" description="Helical" evidence="9">
    <location>
        <begin position="221"/>
        <end position="243"/>
    </location>
</feature>
<dbReference type="Pfam" id="PF02653">
    <property type="entry name" value="BPD_transp_2"/>
    <property type="match status" value="1"/>
</dbReference>
<evidence type="ECO:0000256" key="1">
    <source>
        <dbReference type="ARBA" id="ARBA00004651"/>
    </source>
</evidence>
<dbReference type="InterPro" id="IPR003593">
    <property type="entry name" value="AAA+_ATPase"/>
</dbReference>
<protein>
    <submittedName>
        <fullName evidence="11">Branched-chain amino acid ABC transporter ATP-binding protein/permease</fullName>
    </submittedName>
</protein>
<keyword evidence="8 9" id="KW-0472">Membrane</keyword>
<evidence type="ECO:0000256" key="5">
    <source>
        <dbReference type="ARBA" id="ARBA00022741"/>
    </source>
</evidence>
<dbReference type="InterPro" id="IPR032823">
    <property type="entry name" value="BCA_ABC_TP_C"/>
</dbReference>
<organism evidence="11 12">
    <name type="scientific">Amycolatopsis rhabdoformis</name>
    <dbReference type="NCBI Taxonomy" id="1448059"/>
    <lineage>
        <taxon>Bacteria</taxon>
        <taxon>Bacillati</taxon>
        <taxon>Actinomycetota</taxon>
        <taxon>Actinomycetes</taxon>
        <taxon>Pseudonocardiales</taxon>
        <taxon>Pseudonocardiaceae</taxon>
        <taxon>Amycolatopsis</taxon>
    </lineage>
</organism>
<evidence type="ECO:0000256" key="6">
    <source>
        <dbReference type="ARBA" id="ARBA00022840"/>
    </source>
</evidence>
<dbReference type="RefSeq" id="WP_326835037.1">
    <property type="nucleotide sequence ID" value="NZ_CP142149.1"/>
</dbReference>
<feature type="domain" description="ABC transporter" evidence="10">
    <location>
        <begin position="350"/>
        <end position="597"/>
    </location>
</feature>
<feature type="transmembrane region" description="Helical" evidence="9">
    <location>
        <begin position="42"/>
        <end position="62"/>
    </location>
</feature>
<dbReference type="PANTHER" id="PTHR45772">
    <property type="entry name" value="CONSERVED COMPONENT OF ABC TRANSPORTER FOR NATURAL AMINO ACIDS-RELATED"/>
    <property type="match status" value="1"/>
</dbReference>
<proteinExistence type="predicted"/>
<feature type="transmembrane region" description="Helical" evidence="9">
    <location>
        <begin position="20"/>
        <end position="36"/>
    </location>
</feature>
<accession>A0ABZ1IDR9</accession>
<dbReference type="PANTHER" id="PTHR45772:SF7">
    <property type="entry name" value="AMINO ACID ABC TRANSPORTER ATP-BINDING PROTEIN"/>
    <property type="match status" value="1"/>
</dbReference>
<evidence type="ECO:0000256" key="8">
    <source>
        <dbReference type="ARBA" id="ARBA00023136"/>
    </source>
</evidence>
<keyword evidence="6 11" id="KW-0067">ATP-binding</keyword>
<evidence type="ECO:0000256" key="2">
    <source>
        <dbReference type="ARBA" id="ARBA00022448"/>
    </source>
</evidence>
<dbReference type="Proteomes" id="UP001330812">
    <property type="component" value="Chromosome"/>
</dbReference>
<feature type="transmembrane region" description="Helical" evidence="9">
    <location>
        <begin position="94"/>
        <end position="112"/>
    </location>
</feature>
<dbReference type="EMBL" id="CP142149">
    <property type="protein sequence ID" value="WSE32229.1"/>
    <property type="molecule type" value="Genomic_DNA"/>
</dbReference>
<evidence type="ECO:0000256" key="7">
    <source>
        <dbReference type="ARBA" id="ARBA00022989"/>
    </source>
</evidence>
<feature type="transmembrane region" description="Helical" evidence="9">
    <location>
        <begin position="250"/>
        <end position="279"/>
    </location>
</feature>
<dbReference type="SUPFAM" id="SSF52540">
    <property type="entry name" value="P-loop containing nucleoside triphosphate hydrolases"/>
    <property type="match status" value="1"/>
</dbReference>
<gene>
    <name evidence="11" type="ORF">VSH64_08920</name>
</gene>
<feature type="transmembrane region" description="Helical" evidence="9">
    <location>
        <begin position="291"/>
        <end position="316"/>
    </location>
</feature>
<dbReference type="InterPro" id="IPR003439">
    <property type="entry name" value="ABC_transporter-like_ATP-bd"/>
</dbReference>
<feature type="transmembrane region" description="Helical" evidence="9">
    <location>
        <begin position="69"/>
        <end position="88"/>
    </location>
</feature>
<keyword evidence="12" id="KW-1185">Reference proteome</keyword>
<dbReference type="CDD" id="cd06581">
    <property type="entry name" value="TM_PBP1_LivM_like"/>
    <property type="match status" value="1"/>
</dbReference>
<keyword evidence="7 9" id="KW-1133">Transmembrane helix</keyword>
<dbReference type="InterPro" id="IPR051120">
    <property type="entry name" value="ABC_AA/LPS_Transport"/>
</dbReference>
<dbReference type="Pfam" id="PF12399">
    <property type="entry name" value="BCA_ABC_TP_C"/>
    <property type="match status" value="1"/>
</dbReference>
<dbReference type="PROSITE" id="PS50893">
    <property type="entry name" value="ABC_TRANSPORTER_2"/>
    <property type="match status" value="1"/>
</dbReference>
<evidence type="ECO:0000313" key="12">
    <source>
        <dbReference type="Proteomes" id="UP001330812"/>
    </source>
</evidence>
<reference evidence="11 12" key="1">
    <citation type="journal article" date="2015" name="Int. J. Syst. Evol. Microbiol.">
        <title>Amycolatopsis rhabdoformis sp. nov., an actinomycete isolated from a tropical forest soil.</title>
        <authorList>
            <person name="Souza W.R."/>
            <person name="Silva R.E."/>
            <person name="Goodfellow M."/>
            <person name="Busarakam K."/>
            <person name="Figueiro F.S."/>
            <person name="Ferreira D."/>
            <person name="Rodrigues-Filho E."/>
            <person name="Moraes L.A.B."/>
            <person name="Zucchi T.D."/>
        </authorList>
    </citation>
    <scope>NUCLEOTIDE SEQUENCE [LARGE SCALE GENOMIC DNA]</scope>
    <source>
        <strain evidence="11 12">NCIMB 14900</strain>
    </source>
</reference>
<comment type="subcellular location">
    <subcellularLocation>
        <location evidence="1">Cell membrane</location>
        <topology evidence="1">Multi-pass membrane protein</topology>
    </subcellularLocation>
</comment>
<evidence type="ECO:0000259" key="10">
    <source>
        <dbReference type="PROSITE" id="PS50893"/>
    </source>
</evidence>
<dbReference type="Gene3D" id="3.40.50.300">
    <property type="entry name" value="P-loop containing nucleotide triphosphate hydrolases"/>
    <property type="match status" value="1"/>
</dbReference>